<reference evidence="1" key="2">
    <citation type="submission" date="2023-06" db="EMBL/GenBank/DDBJ databases">
        <authorList>
            <person name="Ma L."/>
            <person name="Liu K.-W."/>
            <person name="Li Z."/>
            <person name="Hsiao Y.-Y."/>
            <person name="Qi Y."/>
            <person name="Fu T."/>
            <person name="Tang G."/>
            <person name="Zhang D."/>
            <person name="Sun W.-H."/>
            <person name="Liu D.-K."/>
            <person name="Li Y."/>
            <person name="Chen G.-Z."/>
            <person name="Liu X.-D."/>
            <person name="Liao X.-Y."/>
            <person name="Jiang Y.-T."/>
            <person name="Yu X."/>
            <person name="Hao Y."/>
            <person name="Huang J."/>
            <person name="Zhao X.-W."/>
            <person name="Ke S."/>
            <person name="Chen Y.-Y."/>
            <person name="Wu W.-L."/>
            <person name="Hsu J.-L."/>
            <person name="Lin Y.-F."/>
            <person name="Huang M.-D."/>
            <person name="Li C.-Y."/>
            <person name="Huang L."/>
            <person name="Wang Z.-W."/>
            <person name="Zhao X."/>
            <person name="Zhong W.-Y."/>
            <person name="Peng D.-H."/>
            <person name="Ahmad S."/>
            <person name="Lan S."/>
            <person name="Zhang J.-S."/>
            <person name="Tsai W.-C."/>
            <person name="Van De Peer Y."/>
            <person name="Liu Z.-J."/>
        </authorList>
    </citation>
    <scope>NUCLEOTIDE SEQUENCE</scope>
    <source>
        <strain evidence="1">CP</strain>
        <tissue evidence="1">Leaves</tissue>
    </source>
</reference>
<comment type="caution">
    <text evidence="1">The sequence shown here is derived from an EMBL/GenBank/DDBJ whole genome shotgun (WGS) entry which is preliminary data.</text>
</comment>
<evidence type="ECO:0000313" key="2">
    <source>
        <dbReference type="Proteomes" id="UP001180020"/>
    </source>
</evidence>
<keyword evidence="2" id="KW-1185">Reference proteome</keyword>
<accession>A0AAV9EFX0</accession>
<dbReference type="AlphaFoldDB" id="A0AAV9EFX0"/>
<organism evidence="1 2">
    <name type="scientific">Acorus calamus</name>
    <name type="common">Sweet flag</name>
    <dbReference type="NCBI Taxonomy" id="4465"/>
    <lineage>
        <taxon>Eukaryota</taxon>
        <taxon>Viridiplantae</taxon>
        <taxon>Streptophyta</taxon>
        <taxon>Embryophyta</taxon>
        <taxon>Tracheophyta</taxon>
        <taxon>Spermatophyta</taxon>
        <taxon>Magnoliopsida</taxon>
        <taxon>Liliopsida</taxon>
        <taxon>Acoraceae</taxon>
        <taxon>Acorus</taxon>
    </lineage>
</organism>
<reference evidence="1" key="1">
    <citation type="journal article" date="2023" name="Nat. Commun.">
        <title>Diploid and tetraploid genomes of Acorus and the evolution of monocots.</title>
        <authorList>
            <person name="Ma L."/>
            <person name="Liu K.W."/>
            <person name="Li Z."/>
            <person name="Hsiao Y.Y."/>
            <person name="Qi Y."/>
            <person name="Fu T."/>
            <person name="Tang G.D."/>
            <person name="Zhang D."/>
            <person name="Sun W.H."/>
            <person name="Liu D.K."/>
            <person name="Li Y."/>
            <person name="Chen G.Z."/>
            <person name="Liu X.D."/>
            <person name="Liao X.Y."/>
            <person name="Jiang Y.T."/>
            <person name="Yu X."/>
            <person name="Hao Y."/>
            <person name="Huang J."/>
            <person name="Zhao X.W."/>
            <person name="Ke S."/>
            <person name="Chen Y.Y."/>
            <person name="Wu W.L."/>
            <person name="Hsu J.L."/>
            <person name="Lin Y.F."/>
            <person name="Huang M.D."/>
            <person name="Li C.Y."/>
            <person name="Huang L."/>
            <person name="Wang Z.W."/>
            <person name="Zhao X."/>
            <person name="Zhong W.Y."/>
            <person name="Peng D.H."/>
            <person name="Ahmad S."/>
            <person name="Lan S."/>
            <person name="Zhang J.S."/>
            <person name="Tsai W.C."/>
            <person name="Van de Peer Y."/>
            <person name="Liu Z.J."/>
        </authorList>
    </citation>
    <scope>NUCLEOTIDE SEQUENCE</scope>
    <source>
        <strain evidence="1">CP</strain>
    </source>
</reference>
<name>A0AAV9EFX0_ACOCL</name>
<dbReference type="Proteomes" id="UP001180020">
    <property type="component" value="Unassembled WGS sequence"/>
</dbReference>
<gene>
    <name evidence="1" type="ORF">QJS10_CPA07g01054</name>
</gene>
<dbReference type="EMBL" id="JAUJYO010000007">
    <property type="protein sequence ID" value="KAK1312349.1"/>
    <property type="molecule type" value="Genomic_DNA"/>
</dbReference>
<protein>
    <submittedName>
        <fullName evidence="1">Pentatricopeptide repeat-containing protein</fullName>
    </submittedName>
</protein>
<evidence type="ECO:0000313" key="1">
    <source>
        <dbReference type="EMBL" id="KAK1312349.1"/>
    </source>
</evidence>
<proteinExistence type="predicted"/>
<sequence>MGDRPSRTGKSSCCTQNIYLRPPHLRKITHKELIEEWCEEVIITNDKRKSLPGPIRQCDEPGAYETQSLFLQKVAVYLQKDVVDHCIIDVRGLSKVEARIVVLSVLRMIKERNILDGQYIK</sequence>